<protein>
    <submittedName>
        <fullName evidence="2">Alpha/beta fold hydrolase</fullName>
    </submittedName>
</protein>
<gene>
    <name evidence="2" type="ORF">IF129_05610</name>
</gene>
<comment type="caution">
    <text evidence="2">The sequence shown here is derived from an EMBL/GenBank/DDBJ whole genome shotgun (WGS) entry which is preliminary data.</text>
</comment>
<dbReference type="EMBL" id="JACXYU010000002">
    <property type="protein sequence ID" value="MBD3931037.1"/>
    <property type="molecule type" value="Genomic_DNA"/>
</dbReference>
<reference evidence="2" key="1">
    <citation type="submission" date="2020-09" db="EMBL/GenBank/DDBJ databases">
        <title>Secondary metabolite and genome analysis of marine Streptomyces chumphonensis KK1-2T.</title>
        <authorList>
            <person name="Phongsopitanun W."/>
            <person name="Kanchanasin P."/>
            <person name="Pittayakhajonwut P."/>
            <person name="Suwanborirux K."/>
            <person name="Tanasupawat S."/>
        </authorList>
    </citation>
    <scope>NUCLEOTIDE SEQUENCE</scope>
    <source>
        <strain evidence="2">KK1-2</strain>
    </source>
</reference>
<dbReference type="PANTHER" id="PTHR43194">
    <property type="entry name" value="HYDROLASE ALPHA/BETA FOLD FAMILY"/>
    <property type="match status" value="1"/>
</dbReference>
<organism evidence="2 3">
    <name type="scientific">Streptomyces chumphonensis</name>
    <dbReference type="NCBI Taxonomy" id="1214925"/>
    <lineage>
        <taxon>Bacteria</taxon>
        <taxon>Bacillati</taxon>
        <taxon>Actinomycetota</taxon>
        <taxon>Actinomycetes</taxon>
        <taxon>Kitasatosporales</taxon>
        <taxon>Streptomycetaceae</taxon>
        <taxon>Streptomyces</taxon>
    </lineage>
</organism>
<dbReference type="GO" id="GO:0016787">
    <property type="term" value="F:hydrolase activity"/>
    <property type="evidence" value="ECO:0007669"/>
    <property type="project" value="UniProtKB-KW"/>
</dbReference>
<dbReference type="InterPro" id="IPR029058">
    <property type="entry name" value="AB_hydrolase_fold"/>
</dbReference>
<dbReference type="Gene3D" id="3.40.50.1820">
    <property type="entry name" value="alpha/beta hydrolase"/>
    <property type="match status" value="1"/>
</dbReference>
<dbReference type="InterPro" id="IPR050228">
    <property type="entry name" value="Carboxylesterase_BioH"/>
</dbReference>
<dbReference type="Pfam" id="PF12697">
    <property type="entry name" value="Abhydrolase_6"/>
    <property type="match status" value="1"/>
</dbReference>
<dbReference type="InterPro" id="IPR000073">
    <property type="entry name" value="AB_hydrolase_1"/>
</dbReference>
<dbReference type="Proteomes" id="UP000632289">
    <property type="component" value="Unassembled WGS sequence"/>
</dbReference>
<keyword evidence="3" id="KW-1185">Reference proteome</keyword>
<dbReference type="PRINTS" id="PR00412">
    <property type="entry name" value="EPOXHYDRLASE"/>
</dbReference>
<evidence type="ECO:0000259" key="1">
    <source>
        <dbReference type="Pfam" id="PF12697"/>
    </source>
</evidence>
<feature type="domain" description="AB hydrolase-1" evidence="1">
    <location>
        <begin position="23"/>
        <end position="252"/>
    </location>
</feature>
<dbReference type="PANTHER" id="PTHR43194:SF5">
    <property type="entry name" value="PIMELOYL-[ACYL-CARRIER PROTEIN] METHYL ESTER ESTERASE"/>
    <property type="match status" value="1"/>
</dbReference>
<dbReference type="RefSeq" id="WP_191208354.1">
    <property type="nucleotide sequence ID" value="NZ_BAABKL010000023.1"/>
</dbReference>
<keyword evidence="2" id="KW-0378">Hydrolase</keyword>
<evidence type="ECO:0000313" key="3">
    <source>
        <dbReference type="Proteomes" id="UP000632289"/>
    </source>
</evidence>
<dbReference type="PRINTS" id="PR00111">
    <property type="entry name" value="ABHYDROLASE"/>
</dbReference>
<dbReference type="AlphaFoldDB" id="A0A927IBH9"/>
<accession>A0A927IBH9</accession>
<dbReference type="SUPFAM" id="SSF53474">
    <property type="entry name" value="alpha/beta-Hydrolases"/>
    <property type="match status" value="1"/>
</dbReference>
<sequence>MTTEALLGGIRTAYLDEGTGEPLLLVHGHPFDRTLWAAQTEVFAAAGHRVVVPDLRGYGLSEVVPGTTTLAHFATDLARLLDHLGIERATVAGVSMGGQITLEFFRLFPERVAGLVLCDTAPYAETEDGRVGRRRMAERLLREGMGGYTAEAIDKMVAPRYAEASRRVRAMMLAAPPEGAAAALRGRAERPDYTPVLSRIAVPTLVVVGKEDTYTPVSDAEFLHAHIAGSRLAVIEDASHLPMVERPGEFNRVLAAFLRS</sequence>
<name>A0A927IBH9_9ACTN</name>
<dbReference type="InterPro" id="IPR000639">
    <property type="entry name" value="Epox_hydrolase-like"/>
</dbReference>
<proteinExistence type="predicted"/>
<evidence type="ECO:0000313" key="2">
    <source>
        <dbReference type="EMBL" id="MBD3931037.1"/>
    </source>
</evidence>